<protein>
    <submittedName>
        <fullName evidence="1">Uncharacterized protein</fullName>
    </submittedName>
</protein>
<accession>A0ABR1RDC4</accession>
<dbReference type="Proteomes" id="UP001396898">
    <property type="component" value="Unassembled WGS sequence"/>
</dbReference>
<keyword evidence="2" id="KW-1185">Reference proteome</keyword>
<organism evidence="1 2">
    <name type="scientific">Apiospora marii</name>
    <dbReference type="NCBI Taxonomy" id="335849"/>
    <lineage>
        <taxon>Eukaryota</taxon>
        <taxon>Fungi</taxon>
        <taxon>Dikarya</taxon>
        <taxon>Ascomycota</taxon>
        <taxon>Pezizomycotina</taxon>
        <taxon>Sordariomycetes</taxon>
        <taxon>Xylariomycetidae</taxon>
        <taxon>Amphisphaeriales</taxon>
        <taxon>Apiosporaceae</taxon>
        <taxon>Apiospora</taxon>
    </lineage>
</organism>
<proteinExistence type="predicted"/>
<sequence length="81" mass="9582">MAHVQQFTFSAPPTFGKDEQNRFIPDVHTKYTRALMLMDNTTKNMRQIDAALGEEVYLLEANDTFIAYENSNIRRRAYDYW</sequence>
<evidence type="ECO:0000313" key="2">
    <source>
        <dbReference type="Proteomes" id="UP001396898"/>
    </source>
</evidence>
<name>A0ABR1RDC4_9PEZI</name>
<gene>
    <name evidence="1" type="ORF">PG991_011138</name>
</gene>
<evidence type="ECO:0000313" key="1">
    <source>
        <dbReference type="EMBL" id="KAK8008587.1"/>
    </source>
</evidence>
<comment type="caution">
    <text evidence="1">The sequence shown here is derived from an EMBL/GenBank/DDBJ whole genome shotgun (WGS) entry which is preliminary data.</text>
</comment>
<reference evidence="1 2" key="1">
    <citation type="submission" date="2023-01" db="EMBL/GenBank/DDBJ databases">
        <title>Analysis of 21 Apiospora genomes using comparative genomics revels a genus with tremendous synthesis potential of carbohydrate active enzymes and secondary metabolites.</title>
        <authorList>
            <person name="Sorensen T."/>
        </authorList>
    </citation>
    <scope>NUCLEOTIDE SEQUENCE [LARGE SCALE GENOMIC DNA]</scope>
    <source>
        <strain evidence="1 2">CBS 20057</strain>
    </source>
</reference>
<dbReference type="EMBL" id="JAQQWI010000016">
    <property type="protein sequence ID" value="KAK8008587.1"/>
    <property type="molecule type" value="Genomic_DNA"/>
</dbReference>